<reference evidence="2 3" key="1">
    <citation type="journal article" date="2024" name="J Genomics">
        <title>Draft genome sequencing and assembly of Favolaschia claudopus CIRM-BRFM 2984 isolated from oak limbs.</title>
        <authorList>
            <person name="Navarro D."/>
            <person name="Drula E."/>
            <person name="Chaduli D."/>
            <person name="Cazenave R."/>
            <person name="Ahrendt S."/>
            <person name="Wang J."/>
            <person name="Lipzen A."/>
            <person name="Daum C."/>
            <person name="Barry K."/>
            <person name="Grigoriev I.V."/>
            <person name="Favel A."/>
            <person name="Rosso M.N."/>
            <person name="Martin F."/>
        </authorList>
    </citation>
    <scope>NUCLEOTIDE SEQUENCE [LARGE SCALE GENOMIC DNA]</scope>
    <source>
        <strain evidence="2 3">CIRM-BRFM 2984</strain>
    </source>
</reference>
<feature type="transmembrane region" description="Helical" evidence="1">
    <location>
        <begin position="17"/>
        <end position="36"/>
    </location>
</feature>
<comment type="caution">
    <text evidence="2">The sequence shown here is derived from an EMBL/GenBank/DDBJ whole genome shotgun (WGS) entry which is preliminary data.</text>
</comment>
<keyword evidence="1" id="KW-0812">Transmembrane</keyword>
<dbReference type="AlphaFoldDB" id="A0AAW0CS95"/>
<sequence length="92" mass="9946">MARAPTSVKGPSKRKSIHYYLLLLAFAFFVVGTAVVRTVTRLSFMVSVTMGLARGGAEFEFIVMVLVIGDTEYSSALSRRVRGGGEEAGSRI</sequence>
<dbReference type="Proteomes" id="UP001362999">
    <property type="component" value="Unassembled WGS sequence"/>
</dbReference>
<name>A0AAW0CS95_9AGAR</name>
<evidence type="ECO:0000256" key="1">
    <source>
        <dbReference type="SAM" id="Phobius"/>
    </source>
</evidence>
<accession>A0AAW0CS95</accession>
<keyword evidence="1" id="KW-0472">Membrane</keyword>
<proteinExistence type="predicted"/>
<protein>
    <submittedName>
        <fullName evidence="2">Uncharacterized protein</fullName>
    </submittedName>
</protein>
<gene>
    <name evidence="2" type="ORF">R3P38DRAFT_3179268</name>
</gene>
<evidence type="ECO:0000313" key="3">
    <source>
        <dbReference type="Proteomes" id="UP001362999"/>
    </source>
</evidence>
<organism evidence="2 3">
    <name type="scientific">Favolaschia claudopus</name>
    <dbReference type="NCBI Taxonomy" id="2862362"/>
    <lineage>
        <taxon>Eukaryota</taxon>
        <taxon>Fungi</taxon>
        <taxon>Dikarya</taxon>
        <taxon>Basidiomycota</taxon>
        <taxon>Agaricomycotina</taxon>
        <taxon>Agaricomycetes</taxon>
        <taxon>Agaricomycetidae</taxon>
        <taxon>Agaricales</taxon>
        <taxon>Marasmiineae</taxon>
        <taxon>Mycenaceae</taxon>
        <taxon>Favolaschia</taxon>
    </lineage>
</organism>
<evidence type="ECO:0000313" key="2">
    <source>
        <dbReference type="EMBL" id="KAK7042736.1"/>
    </source>
</evidence>
<keyword evidence="1" id="KW-1133">Transmembrane helix</keyword>
<dbReference type="EMBL" id="JAWWNJ010000013">
    <property type="protein sequence ID" value="KAK7042736.1"/>
    <property type="molecule type" value="Genomic_DNA"/>
</dbReference>
<keyword evidence="3" id="KW-1185">Reference proteome</keyword>